<feature type="compositionally biased region" description="Polar residues" evidence="5">
    <location>
        <begin position="44"/>
        <end position="54"/>
    </location>
</feature>
<proteinExistence type="predicted"/>
<dbReference type="PROSITE" id="PS50089">
    <property type="entry name" value="ZF_RING_2"/>
    <property type="match status" value="1"/>
</dbReference>
<dbReference type="InterPro" id="IPR017907">
    <property type="entry name" value="Znf_RING_CS"/>
</dbReference>
<dbReference type="Pfam" id="PF13923">
    <property type="entry name" value="zf-C3HC4_2"/>
    <property type="match status" value="1"/>
</dbReference>
<dbReference type="EMBL" id="HBHJ01033382">
    <property type="protein sequence ID" value="CAD9711143.1"/>
    <property type="molecule type" value="Transcribed_RNA"/>
</dbReference>
<dbReference type="Gene3D" id="2.20.70.10">
    <property type="match status" value="1"/>
</dbReference>
<dbReference type="PANTHER" id="PTHR12930">
    <property type="entry name" value="ZINC FINGER PROTEIN 183"/>
    <property type="match status" value="1"/>
</dbReference>
<evidence type="ECO:0000256" key="5">
    <source>
        <dbReference type="SAM" id="MobiDB-lite"/>
    </source>
</evidence>
<evidence type="ECO:0000259" key="7">
    <source>
        <dbReference type="PROSITE" id="PS50089"/>
    </source>
</evidence>
<dbReference type="PROSITE" id="PS01159">
    <property type="entry name" value="WW_DOMAIN_1"/>
    <property type="match status" value="1"/>
</dbReference>
<dbReference type="Gene3D" id="3.30.40.10">
    <property type="entry name" value="Zinc/RING finger domain, C3HC4 (zinc finger)"/>
    <property type="match status" value="1"/>
</dbReference>
<dbReference type="GO" id="GO:0008270">
    <property type="term" value="F:zinc ion binding"/>
    <property type="evidence" value="ECO:0007669"/>
    <property type="project" value="UniProtKB-KW"/>
</dbReference>
<organism evidence="9">
    <name type="scientific">Rhizochromulina marina</name>
    <dbReference type="NCBI Taxonomy" id="1034831"/>
    <lineage>
        <taxon>Eukaryota</taxon>
        <taxon>Sar</taxon>
        <taxon>Stramenopiles</taxon>
        <taxon>Ochrophyta</taxon>
        <taxon>Dictyochophyceae</taxon>
        <taxon>Rhizochromulinales</taxon>
        <taxon>Rhizochromulina</taxon>
    </lineage>
</organism>
<reference evidence="9" key="1">
    <citation type="submission" date="2021-01" db="EMBL/GenBank/DDBJ databases">
        <authorList>
            <person name="Corre E."/>
            <person name="Pelletier E."/>
            <person name="Niang G."/>
            <person name="Scheremetjew M."/>
            <person name="Finn R."/>
            <person name="Kale V."/>
            <person name="Holt S."/>
            <person name="Cochrane G."/>
            <person name="Meng A."/>
            <person name="Brown T."/>
            <person name="Cohen L."/>
        </authorList>
    </citation>
    <scope>NUCLEOTIDE SEQUENCE</scope>
    <source>
        <strain evidence="9">CCMP1243</strain>
    </source>
</reference>
<keyword evidence="2 4" id="KW-0863">Zinc-finger</keyword>
<dbReference type="SUPFAM" id="SSF51045">
    <property type="entry name" value="WW domain"/>
    <property type="match status" value="2"/>
</dbReference>
<sequence>MFKKRSIKGKGIRRKRELEESQGGDEDGTQVVRDDERERKRVNAFSSAEEQTGMSGEGLRFADQSEGAQQHVYGGSATAESEIDTARDRDARALLEKSIRLQGDSESVDGKKVYRGQAGYKQFIEKKESQIGGNKHTGTQGPIRAPAFFRATCRFDYQPDICKDYKDTGFCGFGDSCKFMHDRGNYKTGWQLEKEWEEKQAKRKQLLAMGLDPDGTEDDEEKQLRVNGEDDDLPFACFLCRGPFKEPVVTTCGHFFCHQCIAKSYESSPLCPVCTKNTAGIFNHSRKLEALANKHGGYDGLFRDSSGEKDAGTAAAPRSDQVVRPAPARKRPQGSWATVQEDEGDGEGVSELLEAEAEKAAEKRAAEEDAVEHKGAATEEAQDAQEVANGSSSSTSDAQGGHSSSVEQVAASLGWYQVQREGKMYWYNSASNQTCWTTPKVVLDQMEALATSGGALKDQGISGTAGATTTPAGWKQAQDSQGRKYYYHPGTGETSWVPK</sequence>
<dbReference type="SUPFAM" id="SSF57850">
    <property type="entry name" value="RING/U-box"/>
    <property type="match status" value="1"/>
</dbReference>
<dbReference type="CDD" id="cd00201">
    <property type="entry name" value="WW"/>
    <property type="match status" value="1"/>
</dbReference>
<dbReference type="InterPro" id="IPR036020">
    <property type="entry name" value="WW_dom_sf"/>
</dbReference>
<evidence type="ECO:0000259" key="8">
    <source>
        <dbReference type="PROSITE" id="PS50103"/>
    </source>
</evidence>
<dbReference type="GO" id="GO:0005684">
    <property type="term" value="C:U2-type spliceosomal complex"/>
    <property type="evidence" value="ECO:0007669"/>
    <property type="project" value="TreeGrafter"/>
</dbReference>
<protein>
    <recommendedName>
        <fullName evidence="10">RING-type E3 ubiquitin transferase</fullName>
    </recommendedName>
</protein>
<evidence type="ECO:0000256" key="2">
    <source>
        <dbReference type="ARBA" id="ARBA00022771"/>
    </source>
</evidence>
<feature type="domain" description="C3H1-type" evidence="8">
    <location>
        <begin position="156"/>
        <end position="184"/>
    </location>
</feature>
<dbReference type="PROSITE" id="PS00518">
    <property type="entry name" value="ZF_RING_1"/>
    <property type="match status" value="1"/>
</dbReference>
<gene>
    <name evidence="9" type="ORF">RMAR1173_LOCUS22137</name>
</gene>
<evidence type="ECO:0000313" key="9">
    <source>
        <dbReference type="EMBL" id="CAD9711143.1"/>
    </source>
</evidence>
<feature type="region of interest" description="Disordered" evidence="5">
    <location>
        <begin position="1"/>
        <end position="85"/>
    </location>
</feature>
<dbReference type="CDD" id="cd16539">
    <property type="entry name" value="RING-HC_RNF113A_B"/>
    <property type="match status" value="1"/>
</dbReference>
<dbReference type="GO" id="GO:0034247">
    <property type="term" value="P:snoRNA splicing"/>
    <property type="evidence" value="ECO:0007669"/>
    <property type="project" value="TreeGrafter"/>
</dbReference>
<dbReference type="SMART" id="SM00456">
    <property type="entry name" value="WW"/>
    <property type="match status" value="2"/>
</dbReference>
<accession>A0A7S2SX26</accession>
<dbReference type="PANTHER" id="PTHR12930:SF0">
    <property type="entry name" value="RING FINGER PROTEIN 113B"/>
    <property type="match status" value="1"/>
</dbReference>
<dbReference type="InterPro" id="IPR013083">
    <property type="entry name" value="Znf_RING/FYVE/PHD"/>
</dbReference>
<name>A0A7S2SX26_9STRA</name>
<dbReference type="AlphaFoldDB" id="A0A7S2SX26"/>
<dbReference type="SUPFAM" id="SSF90229">
    <property type="entry name" value="CCCH zinc finger"/>
    <property type="match status" value="1"/>
</dbReference>
<evidence type="ECO:0000256" key="1">
    <source>
        <dbReference type="ARBA" id="ARBA00022723"/>
    </source>
</evidence>
<feature type="region of interest" description="Disordered" evidence="5">
    <location>
        <begin position="456"/>
        <end position="499"/>
    </location>
</feature>
<feature type="compositionally biased region" description="Polar residues" evidence="5">
    <location>
        <begin position="388"/>
        <end position="405"/>
    </location>
</feature>
<dbReference type="SMART" id="SM00356">
    <property type="entry name" value="ZnF_C3H1"/>
    <property type="match status" value="1"/>
</dbReference>
<keyword evidence="1 4" id="KW-0479">Metal-binding</keyword>
<evidence type="ECO:0008006" key="10">
    <source>
        <dbReference type="Google" id="ProtNLM"/>
    </source>
</evidence>
<keyword evidence="3 4" id="KW-0862">Zinc</keyword>
<feature type="domain" description="WW" evidence="6">
    <location>
        <begin position="468"/>
        <end position="499"/>
    </location>
</feature>
<dbReference type="PROSITE" id="PS50020">
    <property type="entry name" value="WW_DOMAIN_2"/>
    <property type="match status" value="2"/>
</dbReference>
<feature type="region of interest" description="Disordered" evidence="5">
    <location>
        <begin position="303"/>
        <end position="405"/>
    </location>
</feature>
<feature type="compositionally biased region" description="Basic residues" evidence="5">
    <location>
        <begin position="1"/>
        <end position="15"/>
    </location>
</feature>
<feature type="domain" description="RING-type" evidence="7">
    <location>
        <begin position="237"/>
        <end position="275"/>
    </location>
</feature>
<feature type="compositionally biased region" description="Basic and acidic residues" evidence="5">
    <location>
        <begin position="356"/>
        <end position="377"/>
    </location>
</feature>
<dbReference type="InterPro" id="IPR036855">
    <property type="entry name" value="Znf_CCCH_sf"/>
</dbReference>
<dbReference type="PROSITE" id="PS50103">
    <property type="entry name" value="ZF_C3H1"/>
    <property type="match status" value="1"/>
</dbReference>
<dbReference type="SMART" id="SM00184">
    <property type="entry name" value="RING"/>
    <property type="match status" value="1"/>
</dbReference>
<dbReference type="InterPro" id="IPR001841">
    <property type="entry name" value="Znf_RING"/>
</dbReference>
<feature type="domain" description="WW" evidence="6">
    <location>
        <begin position="414"/>
        <end position="441"/>
    </location>
</feature>
<dbReference type="Pfam" id="PF00642">
    <property type="entry name" value="zf-CCCH"/>
    <property type="match status" value="1"/>
</dbReference>
<feature type="compositionally biased region" description="Low complexity" evidence="5">
    <location>
        <begin position="464"/>
        <end position="473"/>
    </location>
</feature>
<feature type="zinc finger region" description="C3H1-type" evidence="4">
    <location>
        <begin position="156"/>
        <end position="184"/>
    </location>
</feature>
<feature type="compositionally biased region" description="Basic and acidic residues" evidence="5">
    <location>
        <begin position="32"/>
        <end position="41"/>
    </location>
</feature>
<dbReference type="Pfam" id="PF00397">
    <property type="entry name" value="WW"/>
    <property type="match status" value="1"/>
</dbReference>
<evidence type="ECO:0000256" key="3">
    <source>
        <dbReference type="ARBA" id="ARBA00022833"/>
    </source>
</evidence>
<dbReference type="InterPro" id="IPR000571">
    <property type="entry name" value="Znf_CCCH"/>
</dbReference>
<evidence type="ECO:0000259" key="6">
    <source>
        <dbReference type="PROSITE" id="PS50020"/>
    </source>
</evidence>
<dbReference type="InterPro" id="IPR001202">
    <property type="entry name" value="WW_dom"/>
</dbReference>
<dbReference type="InterPro" id="IPR039971">
    <property type="entry name" value="CWC24-like"/>
</dbReference>
<evidence type="ECO:0000256" key="4">
    <source>
        <dbReference type="PROSITE-ProRule" id="PRU00723"/>
    </source>
</evidence>